<reference evidence="2 3" key="1">
    <citation type="journal article" date="2021" name="Elife">
        <title>Chloroplast acquisition without the gene transfer in kleptoplastic sea slugs, Plakobranchus ocellatus.</title>
        <authorList>
            <person name="Maeda T."/>
            <person name="Takahashi S."/>
            <person name="Yoshida T."/>
            <person name="Shimamura S."/>
            <person name="Takaki Y."/>
            <person name="Nagai Y."/>
            <person name="Toyoda A."/>
            <person name="Suzuki Y."/>
            <person name="Arimoto A."/>
            <person name="Ishii H."/>
            <person name="Satoh N."/>
            <person name="Nishiyama T."/>
            <person name="Hasebe M."/>
            <person name="Maruyama T."/>
            <person name="Minagawa J."/>
            <person name="Obokata J."/>
            <person name="Shigenobu S."/>
        </authorList>
    </citation>
    <scope>NUCLEOTIDE SEQUENCE [LARGE SCALE GENOMIC DNA]</scope>
</reference>
<evidence type="ECO:0000313" key="3">
    <source>
        <dbReference type="Proteomes" id="UP000762676"/>
    </source>
</evidence>
<accession>A0AAV4HVY5</accession>
<organism evidence="2 3">
    <name type="scientific">Elysia marginata</name>
    <dbReference type="NCBI Taxonomy" id="1093978"/>
    <lineage>
        <taxon>Eukaryota</taxon>
        <taxon>Metazoa</taxon>
        <taxon>Spiralia</taxon>
        <taxon>Lophotrochozoa</taxon>
        <taxon>Mollusca</taxon>
        <taxon>Gastropoda</taxon>
        <taxon>Heterobranchia</taxon>
        <taxon>Euthyneura</taxon>
        <taxon>Panpulmonata</taxon>
        <taxon>Sacoglossa</taxon>
        <taxon>Placobranchoidea</taxon>
        <taxon>Plakobranchidae</taxon>
        <taxon>Elysia</taxon>
    </lineage>
</organism>
<dbReference type="EMBL" id="BMAT01002211">
    <property type="protein sequence ID" value="GFS01890.1"/>
    <property type="molecule type" value="Genomic_DNA"/>
</dbReference>
<evidence type="ECO:0000256" key="1">
    <source>
        <dbReference type="SAM" id="MobiDB-lite"/>
    </source>
</evidence>
<dbReference type="AlphaFoldDB" id="A0AAV4HVY5"/>
<evidence type="ECO:0000313" key="2">
    <source>
        <dbReference type="EMBL" id="GFS01890.1"/>
    </source>
</evidence>
<proteinExistence type="predicted"/>
<comment type="caution">
    <text evidence="2">The sequence shown here is derived from an EMBL/GenBank/DDBJ whole genome shotgun (WGS) entry which is preliminary data.</text>
</comment>
<protein>
    <submittedName>
        <fullName evidence="2">Uncharacterized protein</fullName>
    </submittedName>
</protein>
<feature type="region of interest" description="Disordered" evidence="1">
    <location>
        <begin position="41"/>
        <end position="83"/>
    </location>
</feature>
<gene>
    <name evidence="2" type="ORF">ElyMa_001109600</name>
</gene>
<keyword evidence="3" id="KW-1185">Reference proteome</keyword>
<dbReference type="Proteomes" id="UP000762676">
    <property type="component" value="Unassembled WGS sequence"/>
</dbReference>
<sequence>MEAVNPSIMDIDTPYCMGGGDADVSVAVRFLFHLLFLSSLVDDDDDDDDNNDDDDGDDDDDDDDDDNDYYNDYYDDDDADDDDNEVDVDKTKCLFICLLSFTKFTRYECSKQLRKLYFFKFINNS</sequence>
<name>A0AAV4HVY5_9GAST</name>